<evidence type="ECO:0000313" key="3">
    <source>
        <dbReference type="EMBL" id="OGZ56837.1"/>
    </source>
</evidence>
<dbReference type="PANTHER" id="PTHR34039">
    <property type="entry name" value="UPF0102 PROTEIN YRAN"/>
    <property type="match status" value="1"/>
</dbReference>
<reference evidence="3 4" key="1">
    <citation type="journal article" date="2016" name="Nat. Commun.">
        <title>Thousands of microbial genomes shed light on interconnected biogeochemical processes in an aquifer system.</title>
        <authorList>
            <person name="Anantharaman K."/>
            <person name="Brown C.T."/>
            <person name="Hug L.A."/>
            <person name="Sharon I."/>
            <person name="Castelle C.J."/>
            <person name="Probst A.J."/>
            <person name="Thomas B.C."/>
            <person name="Singh A."/>
            <person name="Wilkins M.J."/>
            <person name="Karaoz U."/>
            <person name="Brodie E.L."/>
            <person name="Williams K.H."/>
            <person name="Hubbard S.S."/>
            <person name="Banfield J.F."/>
        </authorList>
    </citation>
    <scope>NUCLEOTIDE SEQUENCE [LARGE SCALE GENOMIC DNA]</scope>
</reference>
<dbReference type="InterPro" id="IPR003509">
    <property type="entry name" value="UPF0102_YraN-like"/>
</dbReference>
<dbReference type="Gene3D" id="3.40.1350.10">
    <property type="match status" value="1"/>
</dbReference>
<evidence type="ECO:0000313" key="4">
    <source>
        <dbReference type="Proteomes" id="UP000178186"/>
    </source>
</evidence>
<dbReference type="GO" id="GO:0003676">
    <property type="term" value="F:nucleic acid binding"/>
    <property type="evidence" value="ECO:0007669"/>
    <property type="project" value="InterPro"/>
</dbReference>
<evidence type="ECO:0000256" key="1">
    <source>
        <dbReference type="ARBA" id="ARBA00006738"/>
    </source>
</evidence>
<dbReference type="AlphaFoldDB" id="A0A1G2H2Y9"/>
<dbReference type="HAMAP" id="MF_00048">
    <property type="entry name" value="UPF0102"/>
    <property type="match status" value="1"/>
</dbReference>
<dbReference type="Proteomes" id="UP000178186">
    <property type="component" value="Unassembled WGS sequence"/>
</dbReference>
<comment type="similarity">
    <text evidence="1 2">Belongs to the UPF0102 family.</text>
</comment>
<accession>A0A1G2H2Y9</accession>
<dbReference type="InterPro" id="IPR011335">
    <property type="entry name" value="Restrct_endonuc-II-like"/>
</dbReference>
<name>A0A1G2H2Y9_9BACT</name>
<dbReference type="EMBL" id="MHNY01000002">
    <property type="protein sequence ID" value="OGZ56837.1"/>
    <property type="molecule type" value="Genomic_DNA"/>
</dbReference>
<evidence type="ECO:0000256" key="2">
    <source>
        <dbReference type="HAMAP-Rule" id="MF_00048"/>
    </source>
</evidence>
<gene>
    <name evidence="3" type="ORF">A3H64_02445</name>
</gene>
<dbReference type="InterPro" id="IPR011856">
    <property type="entry name" value="tRNA_endonuc-like_dom_sf"/>
</dbReference>
<dbReference type="SUPFAM" id="SSF52980">
    <property type="entry name" value="Restriction endonuclease-like"/>
    <property type="match status" value="1"/>
</dbReference>
<comment type="caution">
    <text evidence="3">The sequence shown here is derived from an EMBL/GenBank/DDBJ whole genome shotgun (WGS) entry which is preliminary data.</text>
</comment>
<protein>
    <recommendedName>
        <fullName evidence="2">UPF0102 protein A3H64_02445</fullName>
    </recommendedName>
</protein>
<dbReference type="PANTHER" id="PTHR34039:SF1">
    <property type="entry name" value="UPF0102 PROTEIN YRAN"/>
    <property type="match status" value="1"/>
</dbReference>
<organism evidence="3 4">
    <name type="scientific">Candidatus Ryanbacteria bacterium RIFCSPLOWO2_02_FULL_45_11c</name>
    <dbReference type="NCBI Taxonomy" id="1802128"/>
    <lineage>
        <taxon>Bacteria</taxon>
        <taxon>Candidatus Ryaniibacteriota</taxon>
    </lineage>
</organism>
<proteinExistence type="inferred from homology"/>
<sequence length="149" mass="17672">MYSQKRQKGNTAEEIVVLYLKNTGFQILDQNYLRKWGEIDIVAKKLRKIHFIEVKSSVLRKFDGFWENENKKDWNITVSCETDDSVFNPTWNMTNKKKTRFSKIIRTYLADKCGETMPDFQIDVVSVLLDFYQKVAYINRIENILLETS</sequence>
<dbReference type="Pfam" id="PF02021">
    <property type="entry name" value="UPF0102"/>
    <property type="match status" value="1"/>
</dbReference>
<dbReference type="STRING" id="1802128.A3H64_02445"/>